<dbReference type="Proteomes" id="UP000247792">
    <property type="component" value="Unassembled WGS sequence"/>
</dbReference>
<name>A0A318J3J8_9BURK</name>
<evidence type="ECO:0000313" key="4">
    <source>
        <dbReference type="EMBL" id="PXX38518.1"/>
    </source>
</evidence>
<proteinExistence type="predicted"/>
<organism evidence="4 5">
    <name type="scientific">Undibacterium pigrum</name>
    <dbReference type="NCBI Taxonomy" id="401470"/>
    <lineage>
        <taxon>Bacteria</taxon>
        <taxon>Pseudomonadati</taxon>
        <taxon>Pseudomonadota</taxon>
        <taxon>Betaproteobacteria</taxon>
        <taxon>Burkholderiales</taxon>
        <taxon>Oxalobacteraceae</taxon>
        <taxon>Undibacterium</taxon>
    </lineage>
</organism>
<feature type="domain" description="N-acetyltransferase" evidence="3">
    <location>
        <begin position="8"/>
        <end position="163"/>
    </location>
</feature>
<keyword evidence="4" id="KW-0689">Ribosomal protein</keyword>
<accession>A0A318J3J8</accession>
<dbReference type="SUPFAM" id="SSF55729">
    <property type="entry name" value="Acyl-CoA N-acyltransferases (Nat)"/>
    <property type="match status" value="1"/>
</dbReference>
<gene>
    <name evidence="4" type="ORF">DFR42_11230</name>
</gene>
<evidence type="ECO:0000256" key="1">
    <source>
        <dbReference type="ARBA" id="ARBA00022679"/>
    </source>
</evidence>
<comment type="caution">
    <text evidence="4">The sequence shown here is derived from an EMBL/GenBank/DDBJ whole genome shotgun (WGS) entry which is preliminary data.</text>
</comment>
<evidence type="ECO:0000313" key="5">
    <source>
        <dbReference type="Proteomes" id="UP000247792"/>
    </source>
</evidence>
<dbReference type="GO" id="GO:0016747">
    <property type="term" value="F:acyltransferase activity, transferring groups other than amino-acyl groups"/>
    <property type="evidence" value="ECO:0007669"/>
    <property type="project" value="InterPro"/>
</dbReference>
<dbReference type="PANTHER" id="PTHR43877">
    <property type="entry name" value="AMINOALKYLPHOSPHONATE N-ACETYLTRANSFERASE-RELATED-RELATED"/>
    <property type="match status" value="1"/>
</dbReference>
<dbReference type="Pfam" id="PF00583">
    <property type="entry name" value="Acetyltransf_1"/>
    <property type="match status" value="1"/>
</dbReference>
<sequence length="164" mass="18465">MTAHFINMHIRLATPADATDAAAILALTILFRNHLERTQPTDQEFADFIPRLLASEDASFFLSYVDDEAVGYTLLHYRDSMWVNGKEATVEDLFVDPAKRKHGIGRALIAFALEHAQAAGCVSACLDTNEFNLASTKIYRDLGFNEHSRRWNGRQVFFRKSLGS</sequence>
<keyword evidence="5" id="KW-1185">Reference proteome</keyword>
<dbReference type="InterPro" id="IPR000182">
    <property type="entry name" value="GNAT_dom"/>
</dbReference>
<dbReference type="PROSITE" id="PS51186">
    <property type="entry name" value="GNAT"/>
    <property type="match status" value="1"/>
</dbReference>
<reference evidence="4 5" key="1">
    <citation type="submission" date="2018-05" db="EMBL/GenBank/DDBJ databases">
        <title>Genomic Encyclopedia of Type Strains, Phase IV (KMG-IV): sequencing the most valuable type-strain genomes for metagenomic binning, comparative biology and taxonomic classification.</title>
        <authorList>
            <person name="Goeker M."/>
        </authorList>
    </citation>
    <scope>NUCLEOTIDE SEQUENCE [LARGE SCALE GENOMIC DNA]</scope>
    <source>
        <strain evidence="4 5">DSM 19792</strain>
    </source>
</reference>
<keyword evidence="4" id="KW-0687">Ribonucleoprotein</keyword>
<evidence type="ECO:0000256" key="2">
    <source>
        <dbReference type="ARBA" id="ARBA00023315"/>
    </source>
</evidence>
<dbReference type="CDD" id="cd04301">
    <property type="entry name" value="NAT_SF"/>
    <property type="match status" value="1"/>
</dbReference>
<dbReference type="InterPro" id="IPR016181">
    <property type="entry name" value="Acyl_CoA_acyltransferase"/>
</dbReference>
<dbReference type="InterPro" id="IPR050832">
    <property type="entry name" value="Bact_Acetyltransf"/>
</dbReference>
<protein>
    <submittedName>
        <fullName evidence="4">Ribosomal protein S18 acetylase RimI-like enzyme</fullName>
    </submittedName>
</protein>
<evidence type="ECO:0000259" key="3">
    <source>
        <dbReference type="PROSITE" id="PS51186"/>
    </source>
</evidence>
<keyword evidence="2" id="KW-0012">Acyltransferase</keyword>
<dbReference type="GO" id="GO:0005840">
    <property type="term" value="C:ribosome"/>
    <property type="evidence" value="ECO:0007669"/>
    <property type="project" value="UniProtKB-KW"/>
</dbReference>
<dbReference type="EMBL" id="QJKB01000012">
    <property type="protein sequence ID" value="PXX38518.1"/>
    <property type="molecule type" value="Genomic_DNA"/>
</dbReference>
<keyword evidence="1" id="KW-0808">Transferase</keyword>
<dbReference type="Gene3D" id="3.40.630.30">
    <property type="match status" value="1"/>
</dbReference>
<dbReference type="AlphaFoldDB" id="A0A318J3J8"/>